<dbReference type="Proteomes" id="UP000594464">
    <property type="component" value="Chromosome"/>
</dbReference>
<dbReference type="Pfam" id="PF03781">
    <property type="entry name" value="FGE-sulfatase"/>
    <property type="match status" value="1"/>
</dbReference>
<name>A0A7T0C0P1_9BACT</name>
<dbReference type="AlphaFoldDB" id="A0A7T0C0P1"/>
<dbReference type="EMBL" id="CP048620">
    <property type="protein sequence ID" value="QPJ64394.1"/>
    <property type="molecule type" value="Genomic_DNA"/>
</dbReference>
<dbReference type="InterPro" id="IPR042095">
    <property type="entry name" value="SUMF_sf"/>
</dbReference>
<dbReference type="KEGG" id="nva:G3M78_02870"/>
<evidence type="ECO:0000313" key="2">
    <source>
        <dbReference type="EMBL" id="QPJ64394.1"/>
    </source>
</evidence>
<protein>
    <submittedName>
        <fullName evidence="2">Formylglycine-generating enzyme family protein</fullName>
    </submittedName>
</protein>
<dbReference type="PANTHER" id="PTHR23150:SF19">
    <property type="entry name" value="FORMYLGLYCINE-GENERATING ENZYME"/>
    <property type="match status" value="1"/>
</dbReference>
<dbReference type="InterPro" id="IPR016187">
    <property type="entry name" value="CTDL_fold"/>
</dbReference>
<reference evidence="3" key="1">
    <citation type="submission" date="2020-02" db="EMBL/GenBank/DDBJ databases">
        <title>Genomic and physiological characterization of two novel Nitrospinaceae genera.</title>
        <authorList>
            <person name="Mueller A.J."/>
            <person name="Jung M.-Y."/>
            <person name="Strachan C.R."/>
            <person name="Herbold C.W."/>
            <person name="Kirkegaard R.H."/>
            <person name="Daims H."/>
        </authorList>
    </citation>
    <scope>NUCLEOTIDE SEQUENCE [LARGE SCALE GENOMIC DNA]</scope>
</reference>
<proteinExistence type="predicted"/>
<evidence type="ECO:0000313" key="3">
    <source>
        <dbReference type="Proteomes" id="UP000594464"/>
    </source>
</evidence>
<gene>
    <name evidence="2" type="ORF">G3M78_02870</name>
</gene>
<dbReference type="GO" id="GO:0120147">
    <property type="term" value="F:formylglycine-generating oxidase activity"/>
    <property type="evidence" value="ECO:0007669"/>
    <property type="project" value="TreeGrafter"/>
</dbReference>
<accession>A0A7T0C0P1</accession>
<dbReference type="Gene3D" id="3.90.1580.10">
    <property type="entry name" value="paralog of FGE (formylglycine-generating enzyme)"/>
    <property type="match status" value="1"/>
</dbReference>
<dbReference type="SUPFAM" id="SSF56436">
    <property type="entry name" value="C-type lectin-like"/>
    <property type="match status" value="1"/>
</dbReference>
<dbReference type="InterPro" id="IPR005532">
    <property type="entry name" value="SUMF_dom"/>
</dbReference>
<sequence length="272" mass="31167">MMNHSIQQFRGVFLWTFLLLMMFAGPVWSQQARSASPGEMVRIPAGAFIMGSTAEDVEWAALKFFSETLEWYQDELPQREILLNVFYIDKFETTVGQYRPFIQSTRRLAPRDWQSEKFNAEDDHPVVGVSWEDARAYCDWVGKRLPTEAEWEKAARGDKGSRYPWGDEPEEMRVNARGKDAARYTSAVGAFPEGQSPYGVMDMSGNVWEWTSDWYLPYPGNQTANDMYGEQFKIIRGGSWNANLDLARSAVRGKALPDQRQNSVGFRCARNP</sequence>
<organism evidence="2 3">
    <name type="scientific">Candidatus Nitrohelix vancouverensis</name>
    <dbReference type="NCBI Taxonomy" id="2705534"/>
    <lineage>
        <taxon>Bacteria</taxon>
        <taxon>Pseudomonadati</taxon>
        <taxon>Nitrospinota/Tectimicrobiota group</taxon>
        <taxon>Nitrospinota</taxon>
        <taxon>Nitrospinia</taxon>
        <taxon>Nitrospinales</taxon>
        <taxon>Nitrospinaceae</taxon>
        <taxon>Candidatus Nitrohelix</taxon>
    </lineage>
</organism>
<dbReference type="InterPro" id="IPR051043">
    <property type="entry name" value="Sulfatase_Mod_Factor_Kinase"/>
</dbReference>
<feature type="domain" description="Sulfatase-modifying factor enzyme-like" evidence="1">
    <location>
        <begin position="38"/>
        <end position="270"/>
    </location>
</feature>
<dbReference type="PANTHER" id="PTHR23150">
    <property type="entry name" value="SULFATASE MODIFYING FACTOR 1, 2"/>
    <property type="match status" value="1"/>
</dbReference>
<evidence type="ECO:0000259" key="1">
    <source>
        <dbReference type="Pfam" id="PF03781"/>
    </source>
</evidence>